<proteinExistence type="predicted"/>
<evidence type="ECO:0000313" key="17">
    <source>
        <dbReference type="Proteomes" id="UP000240572"/>
    </source>
</evidence>
<feature type="transmembrane region" description="Helical" evidence="14">
    <location>
        <begin position="293"/>
        <end position="309"/>
    </location>
</feature>
<dbReference type="InterPro" id="IPR005467">
    <property type="entry name" value="His_kinase_dom"/>
</dbReference>
<dbReference type="EMBL" id="PYGD01000013">
    <property type="protein sequence ID" value="PSK89068.1"/>
    <property type="molecule type" value="Genomic_DNA"/>
</dbReference>
<dbReference type="InterPro" id="IPR003661">
    <property type="entry name" value="HisK_dim/P_dom"/>
</dbReference>
<dbReference type="PRINTS" id="PR00344">
    <property type="entry name" value="BCTRLSENSOR"/>
</dbReference>
<evidence type="ECO:0000256" key="8">
    <source>
        <dbReference type="ARBA" id="ARBA00022741"/>
    </source>
</evidence>
<evidence type="ECO:0000256" key="14">
    <source>
        <dbReference type="SAM" id="Phobius"/>
    </source>
</evidence>
<evidence type="ECO:0000256" key="10">
    <source>
        <dbReference type="ARBA" id="ARBA00022840"/>
    </source>
</evidence>
<feature type="domain" description="Histidine kinase" evidence="15">
    <location>
        <begin position="1038"/>
        <end position="1249"/>
    </location>
</feature>
<dbReference type="GO" id="GO:0005524">
    <property type="term" value="F:ATP binding"/>
    <property type="evidence" value="ECO:0007669"/>
    <property type="project" value="UniProtKB-KW"/>
</dbReference>
<evidence type="ECO:0000256" key="3">
    <source>
        <dbReference type="ARBA" id="ARBA00012438"/>
    </source>
</evidence>
<name>A0A2P8CVR8_9BACT</name>
<dbReference type="Pfam" id="PF02518">
    <property type="entry name" value="HATPase_c"/>
    <property type="match status" value="1"/>
</dbReference>
<dbReference type="SMART" id="SM00388">
    <property type="entry name" value="HisKA"/>
    <property type="match status" value="1"/>
</dbReference>
<dbReference type="PANTHER" id="PTHR45528:SF1">
    <property type="entry name" value="SENSOR HISTIDINE KINASE CPXA"/>
    <property type="match status" value="1"/>
</dbReference>
<dbReference type="InterPro" id="IPR003594">
    <property type="entry name" value="HATPase_dom"/>
</dbReference>
<comment type="catalytic activity">
    <reaction evidence="1">
        <text>ATP + protein L-histidine = ADP + protein N-phospho-L-histidine.</text>
        <dbReference type="EC" id="2.7.13.3"/>
    </reaction>
</comment>
<protein>
    <recommendedName>
        <fullName evidence="3">histidine kinase</fullName>
        <ecNumber evidence="3">2.7.13.3</ecNumber>
    </recommendedName>
</protein>
<evidence type="ECO:0000256" key="4">
    <source>
        <dbReference type="ARBA" id="ARBA00022475"/>
    </source>
</evidence>
<keyword evidence="17" id="KW-1185">Reference proteome</keyword>
<gene>
    <name evidence="16" type="ORF">B0I18_11380</name>
</gene>
<dbReference type="PROSITE" id="PS50109">
    <property type="entry name" value="HIS_KIN"/>
    <property type="match status" value="1"/>
</dbReference>
<sequence length="1251" mass="142763">MVKKWFNKAPFTGWIVLAAAFLAIAACIYKLELAHYKPQYLANKVQHDFLKRENAIEQDRNQGVFDHYFRNGQDPLISGDYFYFICKGRDIVSWSTNRVDLSPEVIEHPEEYYQGAIVNLLNRVFYVRADPVPYPMAGDTLHHIFTLIPIAADYKIDNQYFRSCFFADKRIPASTSITSEPGAGSIAIRDSRGHTFFYLSFEEEPASLYKVGPLVWVFSLLGLACILLLIHYTCLEAGRRKGPLLGWLLLLVCCLGLSFLHLKVPLPTGFSNTQLFSPELLASGDNIRSFGDLLRGVIFDCWLLLYLFHNVPVRKRPFFKNTIPDKALRLVLCLLLVSDLYNGQAVSMYQLIIDSKISFEVSDFYNLTIYTFLGIATISVITVNVLVLLAITNEVLKTLTANYWLRYILVALMSLACIYGLGEHEHVFSLAVLFMALAGLLLIDALGLPFTRRVKSELSNSPKNYIWFAILCSWVTLEIFYFNYSKEKELRKIFASKQEQRDDALVNLAFEEAGSKLLQDTIVKTYWKQPSAAEQNRINKYIFYNYLAEQQRKFDINTYYYDSQRRPLFNRDTLDALLIRVAGEVSGHPFAAGLVNVERSVAKSKVYWGMCPVLASNDADTLGFIGLDFSRSRKPQKDYVPAFLQRKSNPTDQIYYDKYTYAIYRNNTLWMQNGAELFPHRINPQTLTAEFTFRESLRSSVLDFRPGKGEVIRVVYKRNLLADSVALFSYVLAVFVVAGGLILLVWHLLYYLQHGRMMYGRFNLSIRSKVNLTILVTVFISLVVVGAITMSFLSNKYKQSQRNSLRSKLFYFAQNISHFAEDRAINVSAATFDSLTLSYDFGYKLSMLAEDQGSEVNLYNQEGLLIATSQSELLQKGITSKLMCRSAYLLLRSRNETEVIKKEKIGVLDYESAYTPITDNKDQVLAYVNLPYYEASTELNQEISGILGSLINIYTLIFFISGITAILISNSIIRSFHLLITQFRLIRLKHNKLIEWPYRDEIGLLVNEYNVMMQKVEEMASKLARTERESAWREIARQVAHEIKNPLTPMKLNIQYLQQAIKSGRADIDVLAGRVSETLIEQIENLNVIATEFSNFARMPDAAPEALPVYEILASIVDLFRVADHTRILLEDGDRALVVYADKSYFIRIFTNIIKNATQAIPEPVTGEIHIRFQAMEDGVQIAVKDNGTGIPDDMIEKLFVPYFTTKSSGTGIGLPMTKNMVEHSGGRIWFETEKDRGTTFFVWLPEPDRG</sequence>
<feature type="transmembrane region" description="Helical" evidence="14">
    <location>
        <begin position="427"/>
        <end position="445"/>
    </location>
</feature>
<comment type="subcellular location">
    <subcellularLocation>
        <location evidence="2">Cell membrane</location>
        <topology evidence="2">Multi-pass membrane protein</topology>
    </subcellularLocation>
</comment>
<keyword evidence="11 14" id="KW-1133">Transmembrane helix</keyword>
<feature type="transmembrane region" description="Helical" evidence="14">
    <location>
        <begin position="244"/>
        <end position="262"/>
    </location>
</feature>
<keyword evidence="6" id="KW-0808">Transferase</keyword>
<dbReference type="OrthoDB" id="9776727at2"/>
<evidence type="ECO:0000256" key="7">
    <source>
        <dbReference type="ARBA" id="ARBA00022692"/>
    </source>
</evidence>
<dbReference type="AlphaFoldDB" id="A0A2P8CVR8"/>
<feature type="transmembrane region" description="Helical" evidence="14">
    <location>
        <begin position="772"/>
        <end position="793"/>
    </location>
</feature>
<feature type="transmembrane region" description="Helical" evidence="14">
    <location>
        <begin position="946"/>
        <end position="968"/>
    </location>
</feature>
<dbReference type="SMART" id="SM00387">
    <property type="entry name" value="HATPase_c"/>
    <property type="match status" value="1"/>
</dbReference>
<evidence type="ECO:0000256" key="1">
    <source>
        <dbReference type="ARBA" id="ARBA00000085"/>
    </source>
</evidence>
<dbReference type="GO" id="GO:0005886">
    <property type="term" value="C:plasma membrane"/>
    <property type="evidence" value="ECO:0007669"/>
    <property type="project" value="UniProtKB-SubCell"/>
</dbReference>
<accession>A0A2P8CVR8</accession>
<dbReference type="PANTHER" id="PTHR45528">
    <property type="entry name" value="SENSOR HISTIDINE KINASE CPXA"/>
    <property type="match status" value="1"/>
</dbReference>
<dbReference type="RefSeq" id="WP_106525092.1">
    <property type="nucleotide sequence ID" value="NZ_PYGD01000013.1"/>
</dbReference>
<evidence type="ECO:0000259" key="15">
    <source>
        <dbReference type="PROSITE" id="PS50109"/>
    </source>
</evidence>
<dbReference type="CDD" id="cd00075">
    <property type="entry name" value="HATPase"/>
    <property type="match status" value="1"/>
</dbReference>
<dbReference type="EC" id="2.7.13.3" evidence="3"/>
<evidence type="ECO:0000256" key="6">
    <source>
        <dbReference type="ARBA" id="ARBA00022679"/>
    </source>
</evidence>
<dbReference type="Gene3D" id="1.10.287.130">
    <property type="match status" value="1"/>
</dbReference>
<reference evidence="16 17" key="1">
    <citation type="submission" date="2018-03" db="EMBL/GenBank/DDBJ databases">
        <title>Genomic Encyclopedia of Type Strains, Phase III (KMG-III): the genomes of soil and plant-associated and newly described type strains.</title>
        <authorList>
            <person name="Whitman W."/>
        </authorList>
    </citation>
    <scope>NUCLEOTIDE SEQUENCE [LARGE SCALE GENOMIC DNA]</scope>
    <source>
        <strain evidence="16 17">CGMCC 1.12700</strain>
    </source>
</reference>
<keyword evidence="4" id="KW-1003">Cell membrane</keyword>
<keyword evidence="7 14" id="KW-0812">Transmembrane</keyword>
<dbReference type="Gene3D" id="3.30.565.10">
    <property type="entry name" value="Histidine kinase-like ATPase, C-terminal domain"/>
    <property type="match status" value="1"/>
</dbReference>
<dbReference type="SUPFAM" id="SSF47384">
    <property type="entry name" value="Homodimeric domain of signal transducing histidine kinase"/>
    <property type="match status" value="1"/>
</dbReference>
<evidence type="ECO:0000256" key="13">
    <source>
        <dbReference type="ARBA" id="ARBA00023136"/>
    </source>
</evidence>
<feature type="transmembrane region" description="Helical" evidence="14">
    <location>
        <begin position="330"/>
        <end position="352"/>
    </location>
</feature>
<feature type="transmembrane region" description="Helical" evidence="14">
    <location>
        <begin position="727"/>
        <end position="752"/>
    </location>
</feature>
<dbReference type="InterPro" id="IPR050398">
    <property type="entry name" value="HssS/ArlS-like"/>
</dbReference>
<dbReference type="Proteomes" id="UP000240572">
    <property type="component" value="Unassembled WGS sequence"/>
</dbReference>
<dbReference type="PROSITE" id="PS51257">
    <property type="entry name" value="PROKAR_LIPOPROTEIN"/>
    <property type="match status" value="1"/>
</dbReference>
<evidence type="ECO:0000256" key="2">
    <source>
        <dbReference type="ARBA" id="ARBA00004651"/>
    </source>
</evidence>
<dbReference type="CDD" id="cd00082">
    <property type="entry name" value="HisKA"/>
    <property type="match status" value="1"/>
</dbReference>
<evidence type="ECO:0000256" key="11">
    <source>
        <dbReference type="ARBA" id="ARBA00022989"/>
    </source>
</evidence>
<dbReference type="InterPro" id="IPR004358">
    <property type="entry name" value="Sig_transdc_His_kin-like_C"/>
</dbReference>
<dbReference type="InterPro" id="IPR036097">
    <property type="entry name" value="HisK_dim/P_sf"/>
</dbReference>
<feature type="transmembrane region" description="Helical" evidence="14">
    <location>
        <begin position="403"/>
        <end position="421"/>
    </location>
</feature>
<evidence type="ECO:0000256" key="9">
    <source>
        <dbReference type="ARBA" id="ARBA00022777"/>
    </source>
</evidence>
<comment type="caution">
    <text evidence="16">The sequence shown here is derived from an EMBL/GenBank/DDBJ whole genome shotgun (WGS) entry which is preliminary data.</text>
</comment>
<dbReference type="InterPro" id="IPR036890">
    <property type="entry name" value="HATPase_C_sf"/>
</dbReference>
<feature type="transmembrane region" description="Helical" evidence="14">
    <location>
        <begin position="214"/>
        <end position="232"/>
    </location>
</feature>
<keyword evidence="8" id="KW-0547">Nucleotide-binding</keyword>
<keyword evidence="12" id="KW-0902">Two-component regulatory system</keyword>
<evidence type="ECO:0000256" key="5">
    <source>
        <dbReference type="ARBA" id="ARBA00022553"/>
    </source>
</evidence>
<dbReference type="GO" id="GO:0000155">
    <property type="term" value="F:phosphorelay sensor kinase activity"/>
    <property type="evidence" value="ECO:0007669"/>
    <property type="project" value="InterPro"/>
</dbReference>
<keyword evidence="13 14" id="KW-0472">Membrane</keyword>
<keyword evidence="10" id="KW-0067">ATP-binding</keyword>
<evidence type="ECO:0000313" key="16">
    <source>
        <dbReference type="EMBL" id="PSK89068.1"/>
    </source>
</evidence>
<keyword evidence="5" id="KW-0597">Phosphoprotein</keyword>
<dbReference type="Gene3D" id="6.10.340.10">
    <property type="match status" value="1"/>
</dbReference>
<dbReference type="SUPFAM" id="SSF55874">
    <property type="entry name" value="ATPase domain of HSP90 chaperone/DNA topoisomerase II/histidine kinase"/>
    <property type="match status" value="1"/>
</dbReference>
<evidence type="ECO:0000256" key="12">
    <source>
        <dbReference type="ARBA" id="ARBA00023012"/>
    </source>
</evidence>
<keyword evidence="9 16" id="KW-0418">Kinase</keyword>
<feature type="transmembrane region" description="Helical" evidence="14">
    <location>
        <begin position="364"/>
        <end position="391"/>
    </location>
</feature>
<organism evidence="16 17">
    <name type="scientific">Taibaiella chishuiensis</name>
    <dbReference type="NCBI Taxonomy" id="1434707"/>
    <lineage>
        <taxon>Bacteria</taxon>
        <taxon>Pseudomonadati</taxon>
        <taxon>Bacteroidota</taxon>
        <taxon>Chitinophagia</taxon>
        <taxon>Chitinophagales</taxon>
        <taxon>Chitinophagaceae</taxon>
        <taxon>Taibaiella</taxon>
    </lineage>
</organism>